<comment type="caution">
    <text evidence="4">The sequence shown here is derived from an EMBL/GenBank/DDBJ whole genome shotgun (WGS) entry which is preliminary data.</text>
</comment>
<dbReference type="InterPro" id="IPR050962">
    <property type="entry name" value="Phosphate-bind_PstS"/>
</dbReference>
<dbReference type="PANTHER" id="PTHR42996">
    <property type="entry name" value="PHOSPHATE-BINDING PROTEIN PSTS"/>
    <property type="match status" value="1"/>
</dbReference>
<feature type="signal peptide" evidence="2">
    <location>
        <begin position="1"/>
        <end position="27"/>
    </location>
</feature>
<dbReference type="RefSeq" id="WP_229384554.1">
    <property type="nucleotide sequence ID" value="NZ_JAGTTN010000003.1"/>
</dbReference>
<evidence type="ECO:0000313" key="5">
    <source>
        <dbReference type="Proteomes" id="UP001139354"/>
    </source>
</evidence>
<evidence type="ECO:0000256" key="2">
    <source>
        <dbReference type="SAM" id="SignalP"/>
    </source>
</evidence>
<name>A0A9X1LV09_9MICO</name>
<dbReference type="AlphaFoldDB" id="A0A9X1LV09"/>
<dbReference type="SUPFAM" id="SSF53850">
    <property type="entry name" value="Periplasmic binding protein-like II"/>
    <property type="match status" value="1"/>
</dbReference>
<reference evidence="4" key="1">
    <citation type="submission" date="2021-04" db="EMBL/GenBank/DDBJ databases">
        <title>Microbacterium tenobrionis sp. nov. and Microbacterium allomyrinae sp. nov., isolated from larvae of Tenobrio molitor and Allomyrina dichotoma, respectively.</title>
        <authorList>
            <person name="Lee S.D."/>
        </authorList>
    </citation>
    <scope>NUCLEOTIDE SEQUENCE</scope>
    <source>
        <strain evidence="4">BWT-G7</strain>
    </source>
</reference>
<dbReference type="Gene3D" id="3.40.190.10">
    <property type="entry name" value="Periplasmic binding protein-like II"/>
    <property type="match status" value="2"/>
</dbReference>
<evidence type="ECO:0000256" key="1">
    <source>
        <dbReference type="ARBA" id="ARBA00008725"/>
    </source>
</evidence>
<evidence type="ECO:0000313" key="4">
    <source>
        <dbReference type="EMBL" id="MCC2032584.1"/>
    </source>
</evidence>
<accession>A0A9X1LV09</accession>
<gene>
    <name evidence="4" type="ORF">KEC57_10380</name>
</gene>
<feature type="domain" description="PBP" evidence="3">
    <location>
        <begin position="27"/>
        <end position="325"/>
    </location>
</feature>
<dbReference type="CDD" id="cd13565">
    <property type="entry name" value="PBP2_PstS"/>
    <property type="match status" value="1"/>
</dbReference>
<organism evidence="4 5">
    <name type="scientific">Microbacterium allomyrinae</name>
    <dbReference type="NCBI Taxonomy" id="2830666"/>
    <lineage>
        <taxon>Bacteria</taxon>
        <taxon>Bacillati</taxon>
        <taxon>Actinomycetota</taxon>
        <taxon>Actinomycetes</taxon>
        <taxon>Micrococcales</taxon>
        <taxon>Microbacteriaceae</taxon>
        <taxon>Microbacterium</taxon>
    </lineage>
</organism>
<dbReference type="PANTHER" id="PTHR42996:SF1">
    <property type="entry name" value="PHOSPHATE-BINDING PROTEIN PSTS"/>
    <property type="match status" value="1"/>
</dbReference>
<keyword evidence="2" id="KW-0732">Signal</keyword>
<keyword evidence="5" id="KW-1185">Reference proteome</keyword>
<protein>
    <submittedName>
        <fullName evidence="4">Phosphate ABC transporter substrate-binding protein PstS</fullName>
    </submittedName>
</protein>
<dbReference type="EMBL" id="JAGTTN010000003">
    <property type="protein sequence ID" value="MCC2032584.1"/>
    <property type="molecule type" value="Genomic_DNA"/>
</dbReference>
<feature type="chain" id="PRO_5040853857" evidence="2">
    <location>
        <begin position="28"/>
        <end position="655"/>
    </location>
</feature>
<proteinExistence type="inferred from homology"/>
<dbReference type="Proteomes" id="UP001139354">
    <property type="component" value="Unassembled WGS sequence"/>
</dbReference>
<comment type="similarity">
    <text evidence="1">Belongs to the PstS family.</text>
</comment>
<dbReference type="InterPro" id="IPR024370">
    <property type="entry name" value="PBP_domain"/>
</dbReference>
<dbReference type="Pfam" id="PF12849">
    <property type="entry name" value="PBP_like_2"/>
    <property type="match status" value="1"/>
</dbReference>
<evidence type="ECO:0000259" key="3">
    <source>
        <dbReference type="Pfam" id="PF12849"/>
    </source>
</evidence>
<sequence>MRRVAALLAGLLAVAALTAGGGMPASATEEREPLTGTGSTWAQNAIDRWRGSAMAEHAMTVNYSGIGSTAGRADFIGGRVDFAISDVPFQTLPEAGQAAESPPTDFAYVPILAGGLSFMYHLRIDGVRVTDLRLSGETIAGIFAGTITNWSDAAIQADNPHLAMPDLAITPVVRRDDSATSVQLTRWLATEHPSAWPTGVTSLLPPPAGGISQTGSSGVAGYVSQGYGYGAITYVEQSYAFEAGFPAAKVRNRAGYYVAPTADAVSIALLGAQTDASGAAVLDAVYASPDPRAYPVSSYTSMIVPTAASPAFATGKGAALAAFATHAVCEWQSDADGLGNAPLPISVVQQSGSAIQRIPGAGAFDMAACANPTFAPGDTIDANTLLRDAPMPPESDRYMPTASTVTEQSLTPETRTLEISTAAGSSVLTLHAGGPGAGKTLSAGAFSEPVALGLVALDQAGAGTVDIIGAGFAEGEEHRLYLAESDGTVIAWNTFTVPAAAGPDEPEEPAESATEVFELRAPTTDVVELGRVQRNAAASASLGSFTVVDDRSERRGWALQVSVEDFALRGGDATQRIPASALGFEPVATGLPAGIALSGQATGSASYPAIVAQGELGSTTGMDGLSLDATISFVPPAAASPGDYRSTLTLTLVSR</sequence>